<evidence type="ECO:0000256" key="2">
    <source>
        <dbReference type="ARBA" id="ARBA00049988"/>
    </source>
</evidence>
<evidence type="ECO:0008006" key="5">
    <source>
        <dbReference type="Google" id="ProtNLM"/>
    </source>
</evidence>
<accession>A0A6F8SGV9</accession>
<evidence type="ECO:0000256" key="1">
    <source>
        <dbReference type="ARBA" id="ARBA00022649"/>
    </source>
</evidence>
<reference evidence="4" key="1">
    <citation type="journal article" date="2020" name="Microbiol. Resour. Announc.">
        <title>Complete Genome Sequence of Adlercreutzia sp. Strain 8CFCBH1, a Potent Producer of Equol, Isolated from Healthy Japanese Feces.</title>
        <authorList>
            <person name="Ogata Y."/>
            <person name="Sakamoto M."/>
            <person name="Ohkuma M."/>
            <person name="Hattori M."/>
            <person name="Suda W."/>
        </authorList>
    </citation>
    <scope>NUCLEOTIDE SEQUENCE [LARGE SCALE GENOMIC DNA]</scope>
    <source>
        <strain evidence="4">8CFCBH1</strain>
    </source>
</reference>
<proteinExistence type="inferred from homology"/>
<dbReference type="Pfam" id="PF08681">
    <property type="entry name" value="TacA1"/>
    <property type="match status" value="1"/>
</dbReference>
<sequence>MEYTLRSGKVVTDEQIEAMAEAIEAGSLPGQWSGEVVVGRPRLADEPLDVISFKVPHSAALAIKRAAEQEGESRSAFLRKAALDRAESVLAAS</sequence>
<dbReference type="InterPro" id="IPR010985">
    <property type="entry name" value="Ribbon_hlx_hlx"/>
</dbReference>
<dbReference type="InterPro" id="IPR014795">
    <property type="entry name" value="TacA_1-like"/>
</dbReference>
<dbReference type="KEGG" id="ahat:ADCFC_00580"/>
<comment type="similarity">
    <text evidence="2">Belongs to the TacA antitoxin family.</text>
</comment>
<keyword evidence="1" id="KW-1277">Toxin-antitoxin system</keyword>
<dbReference type="GO" id="GO:0006355">
    <property type="term" value="P:regulation of DNA-templated transcription"/>
    <property type="evidence" value="ECO:0007669"/>
    <property type="project" value="InterPro"/>
</dbReference>
<dbReference type="SUPFAM" id="SSF47598">
    <property type="entry name" value="Ribbon-helix-helix"/>
    <property type="match status" value="1"/>
</dbReference>
<dbReference type="EMBL" id="AP022829">
    <property type="protein sequence ID" value="BCA87439.1"/>
    <property type="molecule type" value="Genomic_DNA"/>
</dbReference>
<evidence type="ECO:0000313" key="3">
    <source>
        <dbReference type="EMBL" id="BCA87439.1"/>
    </source>
</evidence>
<name>A0A6F8SGV9_9ACTN</name>
<gene>
    <name evidence="3" type="ORF">ADCFC_23890</name>
</gene>
<keyword evidence="4" id="KW-1185">Reference proteome</keyword>
<dbReference type="RefSeq" id="WP_114538906.1">
    <property type="nucleotide sequence ID" value="NZ_AP022829.1"/>
</dbReference>
<evidence type="ECO:0000313" key="4">
    <source>
        <dbReference type="Proteomes" id="UP000501727"/>
    </source>
</evidence>
<dbReference type="AlphaFoldDB" id="A0A6F8SGV9"/>
<protein>
    <recommendedName>
        <fullName evidence="5">DUF1778 domain-containing protein</fullName>
    </recommendedName>
</protein>
<organism evidence="3 4">
    <name type="scientific">Adlercreutzia hattorii</name>
    <dbReference type="NCBI Taxonomy" id="2707299"/>
    <lineage>
        <taxon>Bacteria</taxon>
        <taxon>Bacillati</taxon>
        <taxon>Actinomycetota</taxon>
        <taxon>Coriobacteriia</taxon>
        <taxon>Eggerthellales</taxon>
        <taxon>Eggerthellaceae</taxon>
        <taxon>Adlercreutzia</taxon>
    </lineage>
</organism>
<dbReference type="Proteomes" id="UP000501727">
    <property type="component" value="Chromosome"/>
</dbReference>
<dbReference type="Gene3D" id="1.20.5.780">
    <property type="entry name" value="Single helix bin"/>
    <property type="match status" value="1"/>
</dbReference>
<reference evidence="4" key="2">
    <citation type="submission" date="2020-03" db="EMBL/GenBank/DDBJ databases">
        <title>Complete Genome Sequence of Adlercreutzia sp. strain 8CFCBH1 Producing Equol, Isolated from Healthy Japanese Feces.</title>
        <authorList>
            <person name="Ogata Y."/>
            <person name="Sakamoto M."/>
            <person name="Ohkuma M."/>
            <person name="Hattori M."/>
            <person name="Suda W."/>
        </authorList>
    </citation>
    <scope>NUCLEOTIDE SEQUENCE [LARGE SCALE GENOMIC DNA]</scope>
    <source>
        <strain evidence="4">8CFCBH1</strain>
    </source>
</reference>